<dbReference type="AlphaFoldDB" id="A0A101Q025"/>
<dbReference type="InterPro" id="IPR000791">
    <property type="entry name" value="Gpr1/Fun34/SatP-like"/>
</dbReference>
<keyword evidence="4 6" id="KW-1133">Transmembrane helix</keyword>
<protein>
    <submittedName>
        <fullName evidence="7">Uncharacterized protein</fullName>
    </submittedName>
</protein>
<feature type="transmembrane region" description="Helical" evidence="6">
    <location>
        <begin position="67"/>
        <end position="87"/>
    </location>
</feature>
<comment type="caution">
    <text evidence="7">The sequence shown here is derived from an EMBL/GenBank/DDBJ whole genome shotgun (WGS) entry which is preliminary data.</text>
</comment>
<dbReference type="PANTHER" id="PTHR31123:SF1">
    <property type="entry name" value="ACCUMULATION OF DYADS PROTEIN 2-RELATED"/>
    <property type="match status" value="1"/>
</dbReference>
<dbReference type="GO" id="GO:0015123">
    <property type="term" value="F:acetate transmembrane transporter activity"/>
    <property type="evidence" value="ECO:0007669"/>
    <property type="project" value="TreeGrafter"/>
</dbReference>
<evidence type="ECO:0000256" key="3">
    <source>
        <dbReference type="ARBA" id="ARBA00022692"/>
    </source>
</evidence>
<evidence type="ECO:0000256" key="1">
    <source>
        <dbReference type="ARBA" id="ARBA00004141"/>
    </source>
</evidence>
<keyword evidence="3 6" id="KW-0812">Transmembrane</keyword>
<reference evidence="7 8" key="1">
    <citation type="submission" date="2015-10" db="EMBL/GenBank/DDBJ databases">
        <title>Draft genome sequence of Streptomyces corchorusii DSM 40340, type strain for the species Streptomyces corchorusii.</title>
        <authorList>
            <person name="Ruckert C."/>
            <person name="Winkler A."/>
            <person name="Kalinowski J."/>
            <person name="Kampfer P."/>
            <person name="Glaeser S."/>
        </authorList>
    </citation>
    <scope>NUCLEOTIDE SEQUENCE [LARGE SCALE GENOMIC DNA]</scope>
    <source>
        <strain evidence="7 8">DSM 40340</strain>
    </source>
</reference>
<dbReference type="InterPro" id="IPR051633">
    <property type="entry name" value="AceTr"/>
</dbReference>
<evidence type="ECO:0000256" key="4">
    <source>
        <dbReference type="ARBA" id="ARBA00022989"/>
    </source>
</evidence>
<gene>
    <name evidence="7" type="ORF">AQJ11_28880</name>
</gene>
<accession>A0A101Q025</accession>
<sequence length="207" mass="21793">MSTPSPRAPAEPAPLGLAAFGTATFMLSFFYVGVDPALTPAVFPLAFFFGGVVQLIAGAAEFRQGSTFGATAFCSYGTFWMAYALYGRFVVDTLPADEAHVATGLFILPWAVLTLYLTVATLRTTGALLALFTSATITFTLLALAQFVQSSAVTRVGGAFGFATAALAWYASFAGLVNSTWGRHLIPTMPDPGARLGHLGHKRARPV</sequence>
<name>A0A101Q025_STRCK</name>
<organism evidence="7 8">
    <name type="scientific">Streptomyces corchorusii</name>
    <name type="common">Streptomyces chibaensis</name>
    <dbReference type="NCBI Taxonomy" id="1903"/>
    <lineage>
        <taxon>Bacteria</taxon>
        <taxon>Bacillati</taxon>
        <taxon>Actinomycetota</taxon>
        <taxon>Actinomycetes</taxon>
        <taxon>Kitasatosporales</taxon>
        <taxon>Streptomycetaceae</taxon>
        <taxon>Streptomyces</taxon>
    </lineage>
</organism>
<comment type="similarity">
    <text evidence="2">Belongs to the acetate uptake transporter (AceTr) (TC 2.A.96) family.</text>
</comment>
<feature type="transmembrane region" description="Helical" evidence="6">
    <location>
        <begin position="38"/>
        <end position="60"/>
    </location>
</feature>
<keyword evidence="8" id="KW-1185">Reference proteome</keyword>
<dbReference type="Pfam" id="PF01184">
    <property type="entry name" value="Gpr1_Fun34_YaaH"/>
    <property type="match status" value="1"/>
</dbReference>
<feature type="transmembrane region" description="Helical" evidence="6">
    <location>
        <begin position="12"/>
        <end position="32"/>
    </location>
</feature>
<comment type="subcellular location">
    <subcellularLocation>
        <location evidence="1">Membrane</location>
        <topology evidence="1">Multi-pass membrane protein</topology>
    </subcellularLocation>
</comment>
<evidence type="ECO:0000256" key="6">
    <source>
        <dbReference type="SAM" id="Phobius"/>
    </source>
</evidence>
<evidence type="ECO:0000256" key="5">
    <source>
        <dbReference type="ARBA" id="ARBA00023136"/>
    </source>
</evidence>
<dbReference type="RefSeq" id="WP_059265110.1">
    <property type="nucleotide sequence ID" value="NZ_KQ948362.1"/>
</dbReference>
<dbReference type="GO" id="GO:0005886">
    <property type="term" value="C:plasma membrane"/>
    <property type="evidence" value="ECO:0007669"/>
    <property type="project" value="TreeGrafter"/>
</dbReference>
<dbReference type="NCBIfam" id="NF038013">
    <property type="entry name" value="AceTr_1"/>
    <property type="match status" value="1"/>
</dbReference>
<evidence type="ECO:0000313" key="7">
    <source>
        <dbReference type="EMBL" id="KUN20806.1"/>
    </source>
</evidence>
<dbReference type="EMBL" id="LMWP01000034">
    <property type="protein sequence ID" value="KUN20806.1"/>
    <property type="molecule type" value="Genomic_DNA"/>
</dbReference>
<feature type="transmembrane region" description="Helical" evidence="6">
    <location>
        <begin position="126"/>
        <end position="147"/>
    </location>
</feature>
<feature type="transmembrane region" description="Helical" evidence="6">
    <location>
        <begin position="159"/>
        <end position="177"/>
    </location>
</feature>
<proteinExistence type="inferred from homology"/>
<keyword evidence="5 6" id="KW-0472">Membrane</keyword>
<dbReference type="Proteomes" id="UP000053398">
    <property type="component" value="Unassembled WGS sequence"/>
</dbReference>
<evidence type="ECO:0000256" key="2">
    <source>
        <dbReference type="ARBA" id="ARBA00005587"/>
    </source>
</evidence>
<dbReference type="PANTHER" id="PTHR31123">
    <property type="entry name" value="ACCUMULATION OF DYADS PROTEIN 2-RELATED"/>
    <property type="match status" value="1"/>
</dbReference>
<feature type="transmembrane region" description="Helical" evidence="6">
    <location>
        <begin position="99"/>
        <end position="119"/>
    </location>
</feature>
<evidence type="ECO:0000313" key="8">
    <source>
        <dbReference type="Proteomes" id="UP000053398"/>
    </source>
</evidence>